<reference evidence="2 3" key="1">
    <citation type="submission" date="2017-09" db="EMBL/GenBank/DDBJ databases">
        <authorList>
            <person name="Lee N."/>
            <person name="Cho B.-K."/>
        </authorList>
    </citation>
    <scope>NUCLEOTIDE SEQUENCE [LARGE SCALE GENOMIC DNA]</scope>
    <source>
        <strain evidence="2 3">ATCC 19740</strain>
    </source>
</reference>
<gene>
    <name evidence="2" type="ORF">CP977_30885</name>
</gene>
<proteinExistence type="inferred from homology"/>
<dbReference type="Proteomes" id="UP000326029">
    <property type="component" value="Chromosome"/>
</dbReference>
<evidence type="ECO:0000313" key="2">
    <source>
        <dbReference type="EMBL" id="QEV36032.1"/>
    </source>
</evidence>
<keyword evidence="3" id="KW-1185">Reference proteome</keyword>
<dbReference type="PANTHER" id="PTHR46696:SF1">
    <property type="entry name" value="CYTOCHROME P450 YJIB-RELATED"/>
    <property type="match status" value="1"/>
</dbReference>
<protein>
    <submittedName>
        <fullName evidence="2">Cytochrome P450</fullName>
    </submittedName>
</protein>
<dbReference type="PRINTS" id="PR00359">
    <property type="entry name" value="BP450"/>
</dbReference>
<dbReference type="InterPro" id="IPR002397">
    <property type="entry name" value="Cyt_P450_B"/>
</dbReference>
<dbReference type="RefSeq" id="WP_152371227.1">
    <property type="nucleotide sequence ID" value="NZ_CP023693.1"/>
</dbReference>
<comment type="similarity">
    <text evidence="1">Belongs to the cytochrome P450 family.</text>
</comment>
<dbReference type="GeneID" id="95458170"/>
<organism evidence="2 3">
    <name type="scientific">Streptomyces cinereoruber</name>
    <dbReference type="NCBI Taxonomy" id="67260"/>
    <lineage>
        <taxon>Bacteria</taxon>
        <taxon>Bacillati</taxon>
        <taxon>Actinomycetota</taxon>
        <taxon>Actinomycetes</taxon>
        <taxon>Kitasatosporales</taxon>
        <taxon>Streptomycetaceae</taxon>
        <taxon>Streptomyces</taxon>
    </lineage>
</organism>
<dbReference type="InterPro" id="IPR036396">
    <property type="entry name" value="Cyt_P450_sf"/>
</dbReference>
<dbReference type="CDD" id="cd20623">
    <property type="entry name" value="CYP_unk"/>
    <property type="match status" value="1"/>
</dbReference>
<dbReference type="SUPFAM" id="SSF48264">
    <property type="entry name" value="Cytochrome P450"/>
    <property type="match status" value="1"/>
</dbReference>
<dbReference type="Gene3D" id="1.10.630.10">
    <property type="entry name" value="Cytochrome P450"/>
    <property type="match status" value="1"/>
</dbReference>
<dbReference type="EMBL" id="CP023693">
    <property type="protein sequence ID" value="QEV36032.1"/>
    <property type="molecule type" value="Genomic_DNA"/>
</dbReference>
<sequence length="406" mass="44429">MTLPPVPLSGSRFQTDPIALYRELRRDHGPVVPIVLDGGVPAWLVIGYRELHRLTGDPALFSRDSGLWNQLAVLPTDWPLLPIILRRIPLGEPPTADRLRERSRVSSRALDGVDLVALRVLTERLADELIDAVCGRGRADLVTDYAVRLPLRVIVALCGFPAEQGPGLVSALADLMDGQERANDSLTHLIDSTTELLTARRARPADDMVSRMITQDTGFSDQELVEVILEIVVAGHQSTADWIGNSLRLMLTEERFAASLFGGRSSVTEAMNEVLWEDTPLQNWPGRWASRDTQLGGRHIRAGDLLLLGVQGANHDPHVRTPGIAQTGGNNAHFSFSHGEHRCPLRAQEMAEVIAGTAIEVLLDRLPDIDLAVPAESLARRPSVWLRGLTALPVAFTPTPPMRSPS</sequence>
<dbReference type="PANTHER" id="PTHR46696">
    <property type="entry name" value="P450, PUTATIVE (EUROFUNG)-RELATED"/>
    <property type="match status" value="1"/>
</dbReference>
<accession>A0ABX6BL49</accession>
<evidence type="ECO:0000256" key="1">
    <source>
        <dbReference type="ARBA" id="ARBA00010617"/>
    </source>
</evidence>
<evidence type="ECO:0000313" key="3">
    <source>
        <dbReference type="Proteomes" id="UP000326029"/>
    </source>
</evidence>
<name>A0ABX6BL49_9ACTN</name>